<gene>
    <name evidence="1" type="ORF">ACFOND_05860</name>
</gene>
<comment type="caution">
    <text evidence="1">The sequence shown here is derived from an EMBL/GenBank/DDBJ whole genome shotgun (WGS) entry which is preliminary data.</text>
</comment>
<dbReference type="Proteomes" id="UP001595710">
    <property type="component" value="Unassembled WGS sequence"/>
</dbReference>
<sequence length="279" mass="31494">MKADALHAILSEHAKVDTNQLDMLYAQLPEDATVAQYRALIIKSGLLKYNDIMTLFITKGLVPKGQNFVDRIATEREKTRSQTPLKHDPKLAGDDLTVNLEVDITNGKLPIEIPTPNSSDLHFNSSDEKQAVLLALDMAKHGDPAEAEVILLETIESFENSLAAMQCLCWLYLATGHADLILGWARRNLDKNQSDTLTLELLSIAEQILGKHLLATARYQRLLQKDKVKSSWYFMLARAQEESQCTQEAIENYKIYLAIGKDPKQRDYAQSRLEELSRK</sequence>
<dbReference type="RefSeq" id="WP_290282845.1">
    <property type="nucleotide sequence ID" value="NZ_JAUFQI010000001.1"/>
</dbReference>
<evidence type="ECO:0000313" key="2">
    <source>
        <dbReference type="Proteomes" id="UP001595710"/>
    </source>
</evidence>
<accession>A0ABV7WS73</accession>
<evidence type="ECO:0000313" key="1">
    <source>
        <dbReference type="EMBL" id="MFC3701164.1"/>
    </source>
</evidence>
<proteinExistence type="predicted"/>
<dbReference type="EMBL" id="JBHRYN010000008">
    <property type="protein sequence ID" value="MFC3701164.1"/>
    <property type="molecule type" value="Genomic_DNA"/>
</dbReference>
<keyword evidence="2" id="KW-1185">Reference proteome</keyword>
<evidence type="ECO:0008006" key="3">
    <source>
        <dbReference type="Google" id="ProtNLM"/>
    </source>
</evidence>
<dbReference type="SUPFAM" id="SSF48452">
    <property type="entry name" value="TPR-like"/>
    <property type="match status" value="1"/>
</dbReference>
<reference evidence="2" key="1">
    <citation type="journal article" date="2019" name="Int. J. Syst. Evol. Microbiol.">
        <title>The Global Catalogue of Microorganisms (GCM) 10K type strain sequencing project: providing services to taxonomists for standard genome sequencing and annotation.</title>
        <authorList>
            <consortium name="The Broad Institute Genomics Platform"/>
            <consortium name="The Broad Institute Genome Sequencing Center for Infectious Disease"/>
            <person name="Wu L."/>
            <person name="Ma J."/>
        </authorList>
    </citation>
    <scope>NUCLEOTIDE SEQUENCE [LARGE SCALE GENOMIC DNA]</scope>
    <source>
        <strain evidence="2">CECT 8288</strain>
    </source>
</reference>
<dbReference type="Gene3D" id="1.25.40.10">
    <property type="entry name" value="Tetratricopeptide repeat domain"/>
    <property type="match status" value="1"/>
</dbReference>
<dbReference type="InterPro" id="IPR011990">
    <property type="entry name" value="TPR-like_helical_dom_sf"/>
</dbReference>
<protein>
    <recommendedName>
        <fullName evidence="3">Tetratricopeptide repeat protein</fullName>
    </recommendedName>
</protein>
<name>A0ABV7WS73_9GAMM</name>
<organism evidence="1 2">
    <name type="scientific">Reinekea marina</name>
    <dbReference type="NCBI Taxonomy" id="1310421"/>
    <lineage>
        <taxon>Bacteria</taxon>
        <taxon>Pseudomonadati</taxon>
        <taxon>Pseudomonadota</taxon>
        <taxon>Gammaproteobacteria</taxon>
        <taxon>Oceanospirillales</taxon>
        <taxon>Saccharospirillaceae</taxon>
        <taxon>Reinekea</taxon>
    </lineage>
</organism>